<reference evidence="2" key="1">
    <citation type="submission" date="2013-06" db="EMBL/GenBank/DDBJ databases">
        <authorList>
            <person name="Zhao Q."/>
        </authorList>
    </citation>
    <scope>NUCLEOTIDE SEQUENCE</scope>
    <source>
        <strain evidence="2">cv. W1943</strain>
    </source>
</reference>
<keyword evidence="2" id="KW-1185">Reference proteome</keyword>
<sequence>MLIYFIHWQEGSARTCRVEIVIPRSSATIRTTPRFNRESTPCGFVAPLFYYYHLPSNRNQTHHTADLLFLAPLSTTVIKSKGQSQQQSCISRILVWLEEGWVFVVASEVATDVLIQSRKNDARWGQAVTQCRALPDLERDVRASANLHPPGFAPDLIR</sequence>
<name>A0A0E0NHQ4_ORYRU</name>
<dbReference type="Gramene" id="ORUFI02G25380.1">
    <property type="protein sequence ID" value="ORUFI02G25380.1"/>
    <property type="gene ID" value="ORUFI02G25380"/>
</dbReference>
<dbReference type="HOGENOM" id="CLU_1672151_0_0_1"/>
<protein>
    <submittedName>
        <fullName evidence="1">Uncharacterized protein</fullName>
    </submittedName>
</protein>
<evidence type="ECO:0000313" key="2">
    <source>
        <dbReference type="Proteomes" id="UP000008022"/>
    </source>
</evidence>
<dbReference type="Proteomes" id="UP000008022">
    <property type="component" value="Unassembled WGS sequence"/>
</dbReference>
<reference evidence="1" key="2">
    <citation type="submission" date="2015-06" db="UniProtKB">
        <authorList>
            <consortium name="EnsemblPlants"/>
        </authorList>
    </citation>
    <scope>IDENTIFICATION</scope>
</reference>
<dbReference type="EnsemblPlants" id="ORUFI02G25380.1">
    <property type="protein sequence ID" value="ORUFI02G25380.1"/>
    <property type="gene ID" value="ORUFI02G25380"/>
</dbReference>
<accession>A0A0E0NHQ4</accession>
<evidence type="ECO:0000313" key="1">
    <source>
        <dbReference type="EnsemblPlants" id="ORUFI02G25380.1"/>
    </source>
</evidence>
<proteinExistence type="predicted"/>
<organism evidence="1 2">
    <name type="scientific">Oryza rufipogon</name>
    <name type="common">Brownbeard rice</name>
    <name type="synonym">Asian wild rice</name>
    <dbReference type="NCBI Taxonomy" id="4529"/>
    <lineage>
        <taxon>Eukaryota</taxon>
        <taxon>Viridiplantae</taxon>
        <taxon>Streptophyta</taxon>
        <taxon>Embryophyta</taxon>
        <taxon>Tracheophyta</taxon>
        <taxon>Spermatophyta</taxon>
        <taxon>Magnoliopsida</taxon>
        <taxon>Liliopsida</taxon>
        <taxon>Poales</taxon>
        <taxon>Poaceae</taxon>
        <taxon>BOP clade</taxon>
        <taxon>Oryzoideae</taxon>
        <taxon>Oryzeae</taxon>
        <taxon>Oryzinae</taxon>
        <taxon>Oryza</taxon>
    </lineage>
</organism>
<dbReference type="AlphaFoldDB" id="A0A0E0NHQ4"/>